<evidence type="ECO:0000313" key="3">
    <source>
        <dbReference type="Proteomes" id="UP000736335"/>
    </source>
</evidence>
<comment type="caution">
    <text evidence="2">The sequence shown here is derived from an EMBL/GenBank/DDBJ whole genome shotgun (WGS) entry which is preliminary data.</text>
</comment>
<evidence type="ECO:0000313" key="2">
    <source>
        <dbReference type="EMBL" id="KAF9788683.1"/>
    </source>
</evidence>
<dbReference type="AlphaFoldDB" id="A0A9P6HJS3"/>
<dbReference type="SUPFAM" id="SSF81383">
    <property type="entry name" value="F-box domain"/>
    <property type="match status" value="1"/>
</dbReference>
<accession>A0A9P6HJS3</accession>
<dbReference type="OrthoDB" id="3208947at2759"/>
<dbReference type="SUPFAM" id="SSF52047">
    <property type="entry name" value="RNI-like"/>
    <property type="match status" value="1"/>
</dbReference>
<dbReference type="InterPro" id="IPR032675">
    <property type="entry name" value="LRR_dom_sf"/>
</dbReference>
<reference evidence="2" key="1">
    <citation type="journal article" date="2020" name="Nat. Commun.">
        <title>Large-scale genome sequencing of mycorrhizal fungi provides insights into the early evolution of symbiotic traits.</title>
        <authorList>
            <person name="Miyauchi S."/>
            <person name="Kiss E."/>
            <person name="Kuo A."/>
            <person name="Drula E."/>
            <person name="Kohler A."/>
            <person name="Sanchez-Garcia M."/>
            <person name="Morin E."/>
            <person name="Andreopoulos B."/>
            <person name="Barry K.W."/>
            <person name="Bonito G."/>
            <person name="Buee M."/>
            <person name="Carver A."/>
            <person name="Chen C."/>
            <person name="Cichocki N."/>
            <person name="Clum A."/>
            <person name="Culley D."/>
            <person name="Crous P.W."/>
            <person name="Fauchery L."/>
            <person name="Girlanda M."/>
            <person name="Hayes R.D."/>
            <person name="Keri Z."/>
            <person name="LaButti K."/>
            <person name="Lipzen A."/>
            <person name="Lombard V."/>
            <person name="Magnuson J."/>
            <person name="Maillard F."/>
            <person name="Murat C."/>
            <person name="Nolan M."/>
            <person name="Ohm R.A."/>
            <person name="Pangilinan J."/>
            <person name="Pereira M.F."/>
            <person name="Perotto S."/>
            <person name="Peter M."/>
            <person name="Pfister S."/>
            <person name="Riley R."/>
            <person name="Sitrit Y."/>
            <person name="Stielow J.B."/>
            <person name="Szollosi G."/>
            <person name="Zifcakova L."/>
            <person name="Stursova M."/>
            <person name="Spatafora J.W."/>
            <person name="Tedersoo L."/>
            <person name="Vaario L.M."/>
            <person name="Yamada A."/>
            <person name="Yan M."/>
            <person name="Wang P."/>
            <person name="Xu J."/>
            <person name="Bruns T."/>
            <person name="Baldrian P."/>
            <person name="Vilgalys R."/>
            <person name="Dunand C."/>
            <person name="Henrissat B."/>
            <person name="Grigoriev I.V."/>
            <person name="Hibbett D."/>
            <person name="Nagy L.G."/>
            <person name="Martin F.M."/>
        </authorList>
    </citation>
    <scope>NUCLEOTIDE SEQUENCE</scope>
    <source>
        <strain evidence="2">UH-Tt-Lm1</strain>
    </source>
</reference>
<feature type="region of interest" description="Disordered" evidence="1">
    <location>
        <begin position="195"/>
        <end position="231"/>
    </location>
</feature>
<dbReference type="InterPro" id="IPR036047">
    <property type="entry name" value="F-box-like_dom_sf"/>
</dbReference>
<dbReference type="Proteomes" id="UP000736335">
    <property type="component" value="Unassembled WGS sequence"/>
</dbReference>
<dbReference type="Gene3D" id="3.80.10.10">
    <property type="entry name" value="Ribonuclease Inhibitor"/>
    <property type="match status" value="1"/>
</dbReference>
<proteinExistence type="predicted"/>
<sequence>MQRPEPPTTGSRAEAQAQIESNKKRVESLSETIASTEDKLAQIINDYRCTIRVLQNAKQELEDEVSLALAYISPIRTLPHELLRHIFLLNFEEQPCSAWGLAAVCSLWRRLVLAMPRMWSKIRLVTTPYANVDTIRLWLERSGSTIPLDIEIFLQVHTATSKATRRRSLSPIRHTFLTPMGAQYVHIPPPPPIIPPQNPFLTPPSPTLNPIDSPPSTPSTQSPSTPTASTFSRTSVHWGHIAFYYLVEQMHRWERFIFRFDKQFASLTALKSIIGDAPYLKEFEISCAEPAFYSEWNWLPSAKANTTIVVPNLDSLTLQYMPFKWSSPLFKTDLHSLTLRSLPTFHLPLDRILHIISSNPNLESMDLHFTTVQPAILPLNPLTLGNLTKLCIGGHYLLAQLVDNLTLRSLAHLSYDIEAREQIEETITNLISRSNNPPLTSLAIAYNPGTPFYYGVATGIMNWGLLTDVPELRTLKVGGAALEPLLVTLSGPEDGVGQWYCPKLTGLYMKGCHAHGEGISKLVQMVDVRNPTPTSSANAGTGGGGPVAKLKHLELHECAALGPDVLQWMKSRVLEVVCVELTYDRWVSRLS</sequence>
<reference evidence="2" key="2">
    <citation type="submission" date="2020-11" db="EMBL/GenBank/DDBJ databases">
        <authorList>
            <consortium name="DOE Joint Genome Institute"/>
            <person name="Kuo A."/>
            <person name="Miyauchi S."/>
            <person name="Kiss E."/>
            <person name="Drula E."/>
            <person name="Kohler A."/>
            <person name="Sanchez-Garcia M."/>
            <person name="Andreopoulos B."/>
            <person name="Barry K.W."/>
            <person name="Bonito G."/>
            <person name="Buee M."/>
            <person name="Carver A."/>
            <person name="Chen C."/>
            <person name="Cichocki N."/>
            <person name="Clum A."/>
            <person name="Culley D."/>
            <person name="Crous P.W."/>
            <person name="Fauchery L."/>
            <person name="Girlanda M."/>
            <person name="Hayes R."/>
            <person name="Keri Z."/>
            <person name="Labutti K."/>
            <person name="Lipzen A."/>
            <person name="Lombard V."/>
            <person name="Magnuson J."/>
            <person name="Maillard F."/>
            <person name="Morin E."/>
            <person name="Murat C."/>
            <person name="Nolan M."/>
            <person name="Ohm R."/>
            <person name="Pangilinan J."/>
            <person name="Pereira M."/>
            <person name="Perotto S."/>
            <person name="Peter M."/>
            <person name="Riley R."/>
            <person name="Sitrit Y."/>
            <person name="Stielow B."/>
            <person name="Szollosi G."/>
            <person name="Zifcakova L."/>
            <person name="Stursova M."/>
            <person name="Spatafora J.W."/>
            <person name="Tedersoo L."/>
            <person name="Vaario L.-M."/>
            <person name="Yamada A."/>
            <person name="Yan M."/>
            <person name="Wang P."/>
            <person name="Xu J."/>
            <person name="Bruns T."/>
            <person name="Baldrian P."/>
            <person name="Vilgalys R."/>
            <person name="Henrissat B."/>
            <person name="Grigoriev I.V."/>
            <person name="Hibbett D."/>
            <person name="Nagy L.G."/>
            <person name="Martin F.M."/>
        </authorList>
    </citation>
    <scope>NUCLEOTIDE SEQUENCE</scope>
    <source>
        <strain evidence="2">UH-Tt-Lm1</strain>
    </source>
</reference>
<evidence type="ECO:0008006" key="4">
    <source>
        <dbReference type="Google" id="ProtNLM"/>
    </source>
</evidence>
<gene>
    <name evidence="2" type="ORF">BJ322DRAFT_1050449</name>
</gene>
<keyword evidence="3" id="KW-1185">Reference proteome</keyword>
<evidence type="ECO:0000256" key="1">
    <source>
        <dbReference type="SAM" id="MobiDB-lite"/>
    </source>
</evidence>
<feature type="compositionally biased region" description="Low complexity" evidence="1">
    <location>
        <begin position="218"/>
        <end position="231"/>
    </location>
</feature>
<dbReference type="EMBL" id="WIUZ02000004">
    <property type="protein sequence ID" value="KAF9788683.1"/>
    <property type="molecule type" value="Genomic_DNA"/>
</dbReference>
<protein>
    <recommendedName>
        <fullName evidence="4">F-box domain-containing protein</fullName>
    </recommendedName>
</protein>
<feature type="compositionally biased region" description="Pro residues" evidence="1">
    <location>
        <begin position="195"/>
        <end position="217"/>
    </location>
</feature>
<name>A0A9P6HJS3_9AGAM</name>
<organism evidence="2 3">
    <name type="scientific">Thelephora terrestris</name>
    <dbReference type="NCBI Taxonomy" id="56493"/>
    <lineage>
        <taxon>Eukaryota</taxon>
        <taxon>Fungi</taxon>
        <taxon>Dikarya</taxon>
        <taxon>Basidiomycota</taxon>
        <taxon>Agaricomycotina</taxon>
        <taxon>Agaricomycetes</taxon>
        <taxon>Thelephorales</taxon>
        <taxon>Thelephoraceae</taxon>
        <taxon>Thelephora</taxon>
    </lineage>
</organism>
<feature type="region of interest" description="Disordered" evidence="1">
    <location>
        <begin position="1"/>
        <end position="23"/>
    </location>
</feature>